<keyword evidence="2" id="KW-0808">Transferase</keyword>
<keyword evidence="3" id="KW-1185">Reference proteome</keyword>
<dbReference type="SUPFAM" id="SSF53335">
    <property type="entry name" value="S-adenosyl-L-methionine-dependent methyltransferases"/>
    <property type="match status" value="1"/>
</dbReference>
<dbReference type="Pfam" id="PF13649">
    <property type="entry name" value="Methyltransf_25"/>
    <property type="match status" value="1"/>
</dbReference>
<protein>
    <submittedName>
        <fullName evidence="2">Ubiquinone/menaquinone biosynthesis methyltransferase</fullName>
    </submittedName>
</protein>
<evidence type="ECO:0000313" key="2">
    <source>
        <dbReference type="EMBL" id="EHJ59992.1"/>
    </source>
</evidence>
<gene>
    <name evidence="2" type="ORF">NSU_3068</name>
</gene>
<dbReference type="GO" id="GO:0008168">
    <property type="term" value="F:methyltransferase activity"/>
    <property type="evidence" value="ECO:0007669"/>
    <property type="project" value="UniProtKB-KW"/>
</dbReference>
<feature type="domain" description="Methyltransferase" evidence="1">
    <location>
        <begin position="83"/>
        <end position="177"/>
    </location>
</feature>
<dbReference type="PATRIC" id="fig|1088721.3.peg.3025"/>
<name>G6EFE7_9SPHN</name>
<accession>G6EFE7</accession>
<sequence>MKVPPIWKQDVDSDAFTWAEIAWRNARQVFRSGQGMSKTKNYTPPLGKGATSEYDKTIRRWTREMVWRNAMLDLLAPKPGEAILDIGSGTGSFALMVKRRAPHAIVAGIDPDEEARGIALAKAEAADLHIQFGKGFASDAIPASADAVTSSLVLHQMPLAEKVISLAAMFEALRPRGRLILADYGQQKLLMRLLFRLTVQRLDGAADTQPNADGILPELVGEAGFIKVVERLRVPTVTGSIAIFTAKKP</sequence>
<dbReference type="Gene3D" id="3.40.50.150">
    <property type="entry name" value="Vaccinia Virus protein VP39"/>
    <property type="match status" value="1"/>
</dbReference>
<proteinExistence type="predicted"/>
<comment type="caution">
    <text evidence="2">The sequence shown here is derived from an EMBL/GenBank/DDBJ whole genome shotgun (WGS) entry which is preliminary data.</text>
</comment>
<keyword evidence="2" id="KW-0489">Methyltransferase</keyword>
<organism evidence="2 3">
    <name type="scientific">Novosphingobium pentaromativorans US6-1</name>
    <dbReference type="NCBI Taxonomy" id="1088721"/>
    <lineage>
        <taxon>Bacteria</taxon>
        <taxon>Pseudomonadati</taxon>
        <taxon>Pseudomonadota</taxon>
        <taxon>Alphaproteobacteria</taxon>
        <taxon>Sphingomonadales</taxon>
        <taxon>Sphingomonadaceae</taxon>
        <taxon>Novosphingobium</taxon>
    </lineage>
</organism>
<dbReference type="eggNOG" id="COG2226">
    <property type="taxonomic scope" value="Bacteria"/>
</dbReference>
<dbReference type="CDD" id="cd02440">
    <property type="entry name" value="AdoMet_MTases"/>
    <property type="match status" value="1"/>
</dbReference>
<dbReference type="InterPro" id="IPR041698">
    <property type="entry name" value="Methyltransf_25"/>
</dbReference>
<dbReference type="Proteomes" id="UP000004030">
    <property type="component" value="Unassembled WGS sequence"/>
</dbReference>
<dbReference type="PANTHER" id="PTHR43591:SF24">
    <property type="entry name" value="2-METHOXY-6-POLYPRENYL-1,4-BENZOQUINOL METHYLASE, MITOCHONDRIAL"/>
    <property type="match status" value="1"/>
</dbReference>
<dbReference type="PANTHER" id="PTHR43591">
    <property type="entry name" value="METHYLTRANSFERASE"/>
    <property type="match status" value="1"/>
</dbReference>
<evidence type="ECO:0000259" key="1">
    <source>
        <dbReference type="Pfam" id="PF13649"/>
    </source>
</evidence>
<reference evidence="2 3" key="1">
    <citation type="journal article" date="2012" name="J. Bacteriol.">
        <title>Genome sequence of benzo(a)pyrene-degrading bacterium Novosphingobium pentaromativorans US6-1.</title>
        <authorList>
            <person name="Luo Y.R."/>
            <person name="Kang S.G."/>
            <person name="Kim S.J."/>
            <person name="Kim M.R."/>
            <person name="Li N."/>
            <person name="Lee J.H."/>
            <person name="Kwon K.K."/>
        </authorList>
    </citation>
    <scope>NUCLEOTIDE SEQUENCE [LARGE SCALE GENOMIC DNA]</scope>
    <source>
        <strain evidence="2 3">US6-1</strain>
    </source>
</reference>
<dbReference type="EMBL" id="AGFM01000048">
    <property type="protein sequence ID" value="EHJ59992.1"/>
    <property type="molecule type" value="Genomic_DNA"/>
</dbReference>
<dbReference type="GO" id="GO:0032259">
    <property type="term" value="P:methylation"/>
    <property type="evidence" value="ECO:0007669"/>
    <property type="project" value="UniProtKB-KW"/>
</dbReference>
<dbReference type="AlphaFoldDB" id="G6EFE7"/>
<keyword evidence="2" id="KW-0830">Ubiquinone</keyword>
<evidence type="ECO:0000313" key="3">
    <source>
        <dbReference type="Proteomes" id="UP000004030"/>
    </source>
</evidence>
<dbReference type="InterPro" id="IPR029063">
    <property type="entry name" value="SAM-dependent_MTases_sf"/>
</dbReference>